<gene>
    <name evidence="2" type="ORF">IF1G_07078</name>
</gene>
<keyword evidence="3" id="KW-1185">Reference proteome</keyword>
<organism evidence="2 3">
    <name type="scientific">Cordyceps javanica</name>
    <dbReference type="NCBI Taxonomy" id="43265"/>
    <lineage>
        <taxon>Eukaryota</taxon>
        <taxon>Fungi</taxon>
        <taxon>Dikarya</taxon>
        <taxon>Ascomycota</taxon>
        <taxon>Pezizomycotina</taxon>
        <taxon>Sordariomycetes</taxon>
        <taxon>Hypocreomycetidae</taxon>
        <taxon>Hypocreales</taxon>
        <taxon>Cordycipitaceae</taxon>
        <taxon>Cordyceps</taxon>
    </lineage>
</organism>
<dbReference type="EMBL" id="SPUK01000010">
    <property type="protein sequence ID" value="TQV94199.1"/>
    <property type="molecule type" value="Genomic_DNA"/>
</dbReference>
<sequence length="123" mass="13337">MQRLSAECFRGKARQAARQVVRFVSMLGNSDLEKGINKGKCRLATAWIQAHPQVSLRPEFSRLADRASGIPDPLSGLAAGGAIVAHHGKPRHNIERHSGAPKTRPSAPRRVGEENIIARAGYP</sequence>
<dbReference type="AlphaFoldDB" id="A0A545UXK9"/>
<name>A0A545UXK9_9HYPO</name>
<accession>A0A545UXK9</accession>
<protein>
    <submittedName>
        <fullName evidence="2">Uncharacterized protein</fullName>
    </submittedName>
</protein>
<evidence type="ECO:0000313" key="3">
    <source>
        <dbReference type="Proteomes" id="UP000315783"/>
    </source>
</evidence>
<evidence type="ECO:0000256" key="1">
    <source>
        <dbReference type="SAM" id="MobiDB-lite"/>
    </source>
</evidence>
<evidence type="ECO:0000313" key="2">
    <source>
        <dbReference type="EMBL" id="TQV94199.1"/>
    </source>
</evidence>
<comment type="caution">
    <text evidence="2">The sequence shown here is derived from an EMBL/GenBank/DDBJ whole genome shotgun (WGS) entry which is preliminary data.</text>
</comment>
<proteinExistence type="predicted"/>
<feature type="region of interest" description="Disordered" evidence="1">
    <location>
        <begin position="89"/>
        <end position="115"/>
    </location>
</feature>
<dbReference type="Proteomes" id="UP000315783">
    <property type="component" value="Unassembled WGS sequence"/>
</dbReference>
<reference evidence="2 3" key="1">
    <citation type="journal article" date="2019" name="Appl. Microbiol. Biotechnol.">
        <title>Genome sequence of Isaria javanica and comparative genome analysis insights into family S53 peptidase evolution in fungal entomopathogens.</title>
        <authorList>
            <person name="Lin R."/>
            <person name="Zhang X."/>
            <person name="Xin B."/>
            <person name="Zou M."/>
            <person name="Gao Y."/>
            <person name="Qin F."/>
            <person name="Hu Q."/>
            <person name="Xie B."/>
            <person name="Cheng X."/>
        </authorList>
    </citation>
    <scope>NUCLEOTIDE SEQUENCE [LARGE SCALE GENOMIC DNA]</scope>
    <source>
        <strain evidence="2 3">IJ1G</strain>
    </source>
</reference>